<name>A0ABX6IKC7_9ACTN</name>
<gene>
    <name evidence="2" type="ORF">GII31_13940</name>
</gene>
<keyword evidence="3" id="KW-1185">Reference proteome</keyword>
<sequence length="186" mass="20215">MPPQRPARDEDANRRSGQTAGGGGGGDDGTGGGRTGFGDPGGREFPDWVPFRRDDIAELGEWDEEHFRGTGHSGGGHRHDSRVPRATKFPVAVDSLADLQEVHDAVLANYAMVRLDEVHQSYVFRGLVNIGSNRVIADVAVDRWGTPRTVHPVNGDEVRRNDADGRDGGLVPLDLRFLNAWEPDEG</sequence>
<accession>A0ABX6IKC7</accession>
<dbReference type="Proteomes" id="UP001059836">
    <property type="component" value="Chromosome"/>
</dbReference>
<feature type="region of interest" description="Disordered" evidence="1">
    <location>
        <begin position="1"/>
        <end position="49"/>
    </location>
</feature>
<feature type="compositionally biased region" description="Gly residues" evidence="1">
    <location>
        <begin position="19"/>
        <end position="40"/>
    </location>
</feature>
<dbReference type="EMBL" id="CP045809">
    <property type="protein sequence ID" value="QHN35811.1"/>
    <property type="molecule type" value="Genomic_DNA"/>
</dbReference>
<evidence type="ECO:0000313" key="3">
    <source>
        <dbReference type="Proteomes" id="UP001059836"/>
    </source>
</evidence>
<protein>
    <submittedName>
        <fullName evidence="2">Uncharacterized protein</fullName>
    </submittedName>
</protein>
<organism evidence="2 3">
    <name type="scientific">Gordonia pseudamarae</name>
    <dbReference type="NCBI Taxonomy" id="2831662"/>
    <lineage>
        <taxon>Bacteria</taxon>
        <taxon>Bacillati</taxon>
        <taxon>Actinomycetota</taxon>
        <taxon>Actinomycetes</taxon>
        <taxon>Mycobacteriales</taxon>
        <taxon>Gordoniaceae</taxon>
        <taxon>Gordonia</taxon>
    </lineage>
</organism>
<dbReference type="RefSeq" id="WP_213244006.1">
    <property type="nucleotide sequence ID" value="NZ_CP045806.1"/>
</dbReference>
<proteinExistence type="predicted"/>
<reference evidence="2" key="1">
    <citation type="journal article" date="2021" name="Nat. Microbiol.">
        <title>Cocultivation of an ultrasmall environmental parasitic bacterium with lytic ability against bacteria associated with wastewater foams.</title>
        <authorList>
            <person name="Batinovic S."/>
            <person name="Rose J.J.A."/>
            <person name="Ratcliffe J."/>
            <person name="Seviour R.J."/>
            <person name="Petrovski S."/>
        </authorList>
    </citation>
    <scope>NUCLEOTIDE SEQUENCE</scope>
    <source>
        <strain evidence="2">CON9</strain>
    </source>
</reference>
<evidence type="ECO:0000313" key="2">
    <source>
        <dbReference type="EMBL" id="QHN35811.1"/>
    </source>
</evidence>
<evidence type="ECO:0000256" key="1">
    <source>
        <dbReference type="SAM" id="MobiDB-lite"/>
    </source>
</evidence>
<feature type="compositionally biased region" description="Basic and acidic residues" evidence="1">
    <location>
        <begin position="1"/>
        <end position="14"/>
    </location>
</feature>